<dbReference type="AlphaFoldDB" id="A0A1X0QSX1"/>
<dbReference type="OrthoDB" id="443981at2759"/>
<dbReference type="VEuPathDB" id="FungiDB:BCV72DRAFT_264928"/>
<dbReference type="EMBL" id="KV922029">
    <property type="protein sequence ID" value="ORE02853.1"/>
    <property type="molecule type" value="Genomic_DNA"/>
</dbReference>
<dbReference type="Pfam" id="PF04366">
    <property type="entry name" value="Ysc84"/>
    <property type="match status" value="1"/>
</dbReference>
<gene>
    <name evidence="2" type="ORF">BCV72DRAFT_264928</name>
</gene>
<reference evidence="2" key="1">
    <citation type="journal article" date="2016" name="Proc. Natl. Acad. Sci. U.S.A.">
        <title>Lipid metabolic changes in an early divergent fungus govern the establishment of a mutualistic symbiosis with endobacteria.</title>
        <authorList>
            <person name="Lastovetsky O.A."/>
            <person name="Gaspar M.L."/>
            <person name="Mondo S.J."/>
            <person name="LaButti K.M."/>
            <person name="Sandor L."/>
            <person name="Grigoriev I.V."/>
            <person name="Henry S.A."/>
            <person name="Pawlowska T.E."/>
        </authorList>
    </citation>
    <scope>NUCLEOTIDE SEQUENCE [LARGE SCALE GENOMIC DNA]</scope>
    <source>
        <strain evidence="2">ATCC 52814</strain>
    </source>
</reference>
<accession>A0A1X0QSX1</accession>
<dbReference type="InterPro" id="IPR033643">
    <property type="entry name" value="SYLF_SH3YL1-like"/>
</dbReference>
<dbReference type="GO" id="GO:0035091">
    <property type="term" value="F:phosphatidylinositol binding"/>
    <property type="evidence" value="ECO:0007669"/>
    <property type="project" value="TreeGrafter"/>
</dbReference>
<sequence>MSMFDKIKEKASQAASSATQMGQQATRSIGDMASNASSSGNFNNPILGTLPEECAKAARILEQFINKEEIENGFDTIIPVSVIKEAKGLAIFTVVKAGFLWSGRAGSGIVVARMKLILLMIYIDYLMAWSAPTAIATGGVGFGAQIGADITDFVLILNSDEAVRAFSQGGNLTLGGNLSVSAGPIGAGGEASITGDIRDKKVAPVFSYTKSKGLFAGMSIEGTGLIELQKANAKFYGRPIRANAILKGEIQPPVEAKVLYDMIQRAESRDPY</sequence>
<evidence type="ECO:0000313" key="2">
    <source>
        <dbReference type="EMBL" id="ORE02853.1"/>
    </source>
</evidence>
<dbReference type="GO" id="GO:0051015">
    <property type="term" value="F:actin filament binding"/>
    <property type="evidence" value="ECO:0007669"/>
    <property type="project" value="TreeGrafter"/>
</dbReference>
<dbReference type="GO" id="GO:0051666">
    <property type="term" value="P:actin cortical patch localization"/>
    <property type="evidence" value="ECO:0007669"/>
    <property type="project" value="TreeGrafter"/>
</dbReference>
<organism evidence="2">
    <name type="scientific">Rhizopus microsporus var. microsporus</name>
    <dbReference type="NCBI Taxonomy" id="86635"/>
    <lineage>
        <taxon>Eukaryota</taxon>
        <taxon>Fungi</taxon>
        <taxon>Fungi incertae sedis</taxon>
        <taxon>Mucoromycota</taxon>
        <taxon>Mucoromycotina</taxon>
        <taxon>Mucoromycetes</taxon>
        <taxon>Mucorales</taxon>
        <taxon>Mucorineae</taxon>
        <taxon>Rhizopodaceae</taxon>
        <taxon>Rhizopus</taxon>
    </lineage>
</organism>
<name>A0A1X0QSX1_RHIZD</name>
<dbReference type="GO" id="GO:0030479">
    <property type="term" value="C:actin cortical patch"/>
    <property type="evidence" value="ECO:0007669"/>
    <property type="project" value="TreeGrafter"/>
</dbReference>
<dbReference type="CDD" id="cd11525">
    <property type="entry name" value="SYLF_SH3YL1_like"/>
    <property type="match status" value="1"/>
</dbReference>
<dbReference type="InterPro" id="IPR051702">
    <property type="entry name" value="SH3_domain_YSC84-like"/>
</dbReference>
<protein>
    <submittedName>
        <fullName evidence="2">DUF500-domain-containing protein</fullName>
    </submittedName>
</protein>
<dbReference type="GO" id="GO:0051017">
    <property type="term" value="P:actin filament bundle assembly"/>
    <property type="evidence" value="ECO:0007669"/>
    <property type="project" value="TreeGrafter"/>
</dbReference>
<feature type="domain" description="Ysc84 actin-binding" evidence="1">
    <location>
        <begin position="139"/>
        <end position="266"/>
    </location>
</feature>
<evidence type="ECO:0000259" key="1">
    <source>
        <dbReference type="Pfam" id="PF04366"/>
    </source>
</evidence>
<dbReference type="InterPro" id="IPR007461">
    <property type="entry name" value="Ysc84_actin-binding"/>
</dbReference>
<proteinExistence type="predicted"/>
<dbReference type="PANTHER" id="PTHR15629">
    <property type="entry name" value="SH3YL1 PROTEIN"/>
    <property type="match status" value="1"/>
</dbReference>
<dbReference type="PANTHER" id="PTHR15629:SF2">
    <property type="entry name" value="SH3 DOMAIN-CONTAINING YSC84-LIKE PROTEIN 1"/>
    <property type="match status" value="1"/>
</dbReference>
<dbReference type="Proteomes" id="UP000242414">
    <property type="component" value="Unassembled WGS sequence"/>
</dbReference>